<accession>A0A8H3EKP4</accession>
<comment type="function">
    <text evidence="2">Acts as component of the GARP complex that is involved in retrograde transport from early and late endosomes to the trans-Golgi network (TGN).</text>
</comment>
<keyword evidence="2" id="KW-0813">Transport</keyword>
<feature type="compositionally biased region" description="Low complexity" evidence="3">
    <location>
        <begin position="17"/>
        <end position="31"/>
    </location>
</feature>
<dbReference type="GO" id="GO:0000938">
    <property type="term" value="C:GARP complex"/>
    <property type="evidence" value="ECO:0007669"/>
    <property type="project" value="UniProtKB-UniRule"/>
</dbReference>
<dbReference type="PANTHER" id="PTHR15954">
    <property type="entry name" value="VACUOLAR PROTEIN SORTING-ASSOCIATED PROTEIN 51 HOMOLOG"/>
    <property type="match status" value="1"/>
</dbReference>
<evidence type="ECO:0000313" key="4">
    <source>
        <dbReference type="EMBL" id="CAF9907158.1"/>
    </source>
</evidence>
<organism evidence="4 5">
    <name type="scientific">Imshaugia aleurites</name>
    <dbReference type="NCBI Taxonomy" id="172621"/>
    <lineage>
        <taxon>Eukaryota</taxon>
        <taxon>Fungi</taxon>
        <taxon>Dikarya</taxon>
        <taxon>Ascomycota</taxon>
        <taxon>Pezizomycotina</taxon>
        <taxon>Lecanoromycetes</taxon>
        <taxon>OSLEUM clade</taxon>
        <taxon>Lecanoromycetidae</taxon>
        <taxon>Lecanorales</taxon>
        <taxon>Lecanorineae</taxon>
        <taxon>Parmeliaceae</taxon>
        <taxon>Imshaugia</taxon>
    </lineage>
</organism>
<comment type="caution">
    <text evidence="4">The sequence shown here is derived from an EMBL/GenBank/DDBJ whole genome shotgun (WGS) entry which is preliminary data.</text>
</comment>
<dbReference type="GO" id="GO:0007030">
    <property type="term" value="P:Golgi organization"/>
    <property type="evidence" value="ECO:0007669"/>
    <property type="project" value="UniProtKB-UniRule"/>
</dbReference>
<comment type="subunit">
    <text evidence="2">Component of the Golgi-associated retrograde protein (GARP) complex.</text>
</comment>
<dbReference type="Pfam" id="PF08700">
    <property type="entry name" value="VPS51_Exo84_N"/>
    <property type="match status" value="1"/>
</dbReference>
<feature type="region of interest" description="Disordered" evidence="3">
    <location>
        <begin position="1"/>
        <end position="73"/>
    </location>
</feature>
<keyword evidence="2" id="KW-0445">Lipid transport</keyword>
<feature type="compositionally biased region" description="Polar residues" evidence="3">
    <location>
        <begin position="1"/>
        <end position="16"/>
    </location>
</feature>
<dbReference type="GO" id="GO:0042147">
    <property type="term" value="P:retrograde transport, endosome to Golgi"/>
    <property type="evidence" value="ECO:0007669"/>
    <property type="project" value="UniProtKB-UniRule"/>
</dbReference>
<evidence type="ECO:0000256" key="3">
    <source>
        <dbReference type="SAM" id="MobiDB-lite"/>
    </source>
</evidence>
<dbReference type="GO" id="GO:0048193">
    <property type="term" value="P:Golgi vesicle transport"/>
    <property type="evidence" value="ECO:0007669"/>
    <property type="project" value="TreeGrafter"/>
</dbReference>
<keyword evidence="5" id="KW-1185">Reference proteome</keyword>
<dbReference type="GO" id="GO:0006869">
    <property type="term" value="P:lipid transport"/>
    <property type="evidence" value="ECO:0007669"/>
    <property type="project" value="UniProtKB-UniRule"/>
</dbReference>
<dbReference type="InterPro" id="IPR014812">
    <property type="entry name" value="Vps51"/>
</dbReference>
<dbReference type="GO" id="GO:0015031">
    <property type="term" value="P:protein transport"/>
    <property type="evidence" value="ECO:0007669"/>
    <property type="project" value="UniProtKB-UniRule"/>
</dbReference>
<evidence type="ECO:0000256" key="2">
    <source>
        <dbReference type="RuleBase" id="RU368010"/>
    </source>
</evidence>
<dbReference type="GO" id="GO:0005829">
    <property type="term" value="C:cytosol"/>
    <property type="evidence" value="ECO:0007669"/>
    <property type="project" value="GOC"/>
</dbReference>
<dbReference type="GO" id="GO:0016020">
    <property type="term" value="C:membrane"/>
    <property type="evidence" value="ECO:0007669"/>
    <property type="project" value="TreeGrafter"/>
</dbReference>
<dbReference type="Proteomes" id="UP000664534">
    <property type="component" value="Unassembled WGS sequence"/>
</dbReference>
<reference evidence="4" key="1">
    <citation type="submission" date="2021-03" db="EMBL/GenBank/DDBJ databases">
        <authorList>
            <person name="Tagirdzhanova G."/>
        </authorList>
    </citation>
    <scope>NUCLEOTIDE SEQUENCE</scope>
</reference>
<proteinExistence type="inferred from homology"/>
<dbReference type="GO" id="GO:0032456">
    <property type="term" value="P:endocytic recycling"/>
    <property type="evidence" value="ECO:0007669"/>
    <property type="project" value="TreeGrafter"/>
</dbReference>
<dbReference type="GO" id="GO:1990745">
    <property type="term" value="C:EARP complex"/>
    <property type="evidence" value="ECO:0007669"/>
    <property type="project" value="TreeGrafter"/>
</dbReference>
<gene>
    <name evidence="4" type="ORF">IMSHALPRED_005454</name>
</gene>
<name>A0A8H3EKP4_9LECA</name>
<keyword evidence="2" id="KW-0333">Golgi apparatus</keyword>
<keyword evidence="2" id="KW-0653">Protein transport</keyword>
<comment type="subcellular location">
    <subcellularLocation>
        <location evidence="2">Golgi apparatus</location>
        <location evidence="2">trans-Golgi network</location>
    </subcellularLocation>
</comment>
<dbReference type="AlphaFoldDB" id="A0A8H3EKP4"/>
<dbReference type="EMBL" id="CAJPDT010000003">
    <property type="protein sequence ID" value="CAF9907158.1"/>
    <property type="molecule type" value="Genomic_DNA"/>
</dbReference>
<protein>
    <recommendedName>
        <fullName evidence="2">Vacuolar protein sorting-associated protein 51 homolog</fullName>
    </recommendedName>
</protein>
<comment type="similarity">
    <text evidence="1 2">Belongs to the VPS51 family.</text>
</comment>
<dbReference type="OrthoDB" id="203678at2759"/>
<dbReference type="PANTHER" id="PTHR15954:SF4">
    <property type="entry name" value="VACUOLAR PROTEIN SORTING-ASSOCIATED PROTEIN 51 HOMOLOG"/>
    <property type="match status" value="1"/>
</dbReference>
<evidence type="ECO:0000313" key="5">
    <source>
        <dbReference type="Proteomes" id="UP000664534"/>
    </source>
</evidence>
<evidence type="ECO:0000256" key="1">
    <source>
        <dbReference type="ARBA" id="ARBA00006080"/>
    </source>
</evidence>
<sequence length="248" mass="26749">MATVTSPRPSNPSGSLASTPTTSRTTSPAPTRRQHRAALRDYYNLKTAVPTDAPSHPHPSEPDPPSSELDTPDFDADAYVKSVLAGHGLEGVLRVEAGLVNEIKGLDGERKALVYDNYSKLIAATDTIGKMRDNMDPLTPTTSTLSPAVAHIAETARGLVAGVGVGDAGKEAGGGEGNEEVGRVRRGQRDTVRWVLGTPRRLGVLLDEGRVEDARRDWEEIEGFLQRWRDVAGVDELRKDCEKTMSKV</sequence>